<dbReference type="eggNOG" id="ENOG502SNUS">
    <property type="taxonomic scope" value="Eukaryota"/>
</dbReference>
<dbReference type="Proteomes" id="UP000266841">
    <property type="component" value="Unassembled WGS sequence"/>
</dbReference>
<evidence type="ECO:0000313" key="2">
    <source>
        <dbReference type="EMBL" id="EJK46349.1"/>
    </source>
</evidence>
<dbReference type="InterPro" id="IPR018883">
    <property type="entry name" value="Delta_CA"/>
</dbReference>
<dbReference type="EMBL" id="AGNL01047811">
    <property type="protein sequence ID" value="EJK46349.1"/>
    <property type="molecule type" value="Genomic_DNA"/>
</dbReference>
<dbReference type="OMA" id="HCEGMEV"/>
<comment type="caution">
    <text evidence="2">The sequence shown here is derived from an EMBL/GenBank/DDBJ whole genome shotgun (WGS) entry which is preliminary data.</text>
</comment>
<protein>
    <recommendedName>
        <fullName evidence="4">Delta carbonic anhydrase</fullName>
    </recommendedName>
</protein>
<sequence length="408" mass="44977">MATNKSSSSSPAGAVEAPPAPAEVPVAAPVEPEPMPEAPKEVPVEEPAVEDVVEDEFEEEEPAEETVVEEEVEEEPEVEETVELSAEELSLAAFLDAKGVSSFFADAEDNTCAGKKIALDNDLCVNMEVAPQAGANVTKGYVGGLEVGELAPNTKPYYQSSMCPVNVHWHLGSEHYSAGEYDELGDGPHGNQPRPDWAQRERDLAEGKVRDGFRCRHYDAADEKFTKEYDWKHCEGMEVGETYEVHWPHSAAGACGTVNQYQTPFYDGVFCNLNMETLVTLQAQDIANAVGVHGQVFTIVNDEEYFYPDLIRGMLVDGEHGQDIAIYTGSTTGTSRSNEVCSAYAPITWQVDRKCHMISASSFDKMCYDMKMQRDDMSGDLHAHGSRELVHDKYVANNQYDSRKNLRA</sequence>
<dbReference type="Pfam" id="PF10563">
    <property type="entry name" value="CA_like"/>
    <property type="match status" value="1"/>
</dbReference>
<evidence type="ECO:0000256" key="1">
    <source>
        <dbReference type="SAM" id="MobiDB-lite"/>
    </source>
</evidence>
<feature type="region of interest" description="Disordered" evidence="1">
    <location>
        <begin position="1"/>
        <end position="76"/>
    </location>
</feature>
<feature type="compositionally biased region" description="Polar residues" evidence="1">
    <location>
        <begin position="1"/>
        <end position="10"/>
    </location>
</feature>
<evidence type="ECO:0008006" key="4">
    <source>
        <dbReference type="Google" id="ProtNLM"/>
    </source>
</evidence>
<evidence type="ECO:0000313" key="3">
    <source>
        <dbReference type="Proteomes" id="UP000266841"/>
    </source>
</evidence>
<feature type="compositionally biased region" description="Acidic residues" evidence="1">
    <location>
        <begin position="47"/>
        <end position="76"/>
    </location>
</feature>
<feature type="compositionally biased region" description="Low complexity" evidence="1">
    <location>
        <begin position="11"/>
        <end position="30"/>
    </location>
</feature>
<proteinExistence type="predicted"/>
<keyword evidence="3" id="KW-1185">Reference proteome</keyword>
<dbReference type="OrthoDB" id="436883at2759"/>
<gene>
    <name evidence="2" type="ORF">THAOC_34986</name>
</gene>
<accession>K0R419</accession>
<organism evidence="2 3">
    <name type="scientific">Thalassiosira oceanica</name>
    <name type="common">Marine diatom</name>
    <dbReference type="NCBI Taxonomy" id="159749"/>
    <lineage>
        <taxon>Eukaryota</taxon>
        <taxon>Sar</taxon>
        <taxon>Stramenopiles</taxon>
        <taxon>Ochrophyta</taxon>
        <taxon>Bacillariophyta</taxon>
        <taxon>Coscinodiscophyceae</taxon>
        <taxon>Thalassiosirophycidae</taxon>
        <taxon>Thalassiosirales</taxon>
        <taxon>Thalassiosiraceae</taxon>
        <taxon>Thalassiosira</taxon>
    </lineage>
</organism>
<reference evidence="2 3" key="1">
    <citation type="journal article" date="2012" name="Genome Biol.">
        <title>Genome and low-iron response of an oceanic diatom adapted to chronic iron limitation.</title>
        <authorList>
            <person name="Lommer M."/>
            <person name="Specht M."/>
            <person name="Roy A.S."/>
            <person name="Kraemer L."/>
            <person name="Andreson R."/>
            <person name="Gutowska M.A."/>
            <person name="Wolf J."/>
            <person name="Bergner S.V."/>
            <person name="Schilhabel M.B."/>
            <person name="Klostermeier U.C."/>
            <person name="Beiko R.G."/>
            <person name="Rosenstiel P."/>
            <person name="Hippler M."/>
            <person name="Laroche J."/>
        </authorList>
    </citation>
    <scope>NUCLEOTIDE SEQUENCE [LARGE SCALE GENOMIC DNA]</scope>
    <source>
        <strain evidence="2 3">CCMP1005</strain>
    </source>
</reference>
<name>K0R419_THAOC</name>
<dbReference type="AlphaFoldDB" id="K0R419"/>